<organism evidence="5 6">
    <name type="scientific">Microvirga makkahensis</name>
    <dbReference type="NCBI Taxonomy" id="1128670"/>
    <lineage>
        <taxon>Bacteria</taxon>
        <taxon>Pseudomonadati</taxon>
        <taxon>Pseudomonadota</taxon>
        <taxon>Alphaproteobacteria</taxon>
        <taxon>Hyphomicrobiales</taxon>
        <taxon>Methylobacteriaceae</taxon>
        <taxon>Microvirga</taxon>
    </lineage>
</organism>
<dbReference type="SUPFAM" id="SSF46785">
    <property type="entry name" value="Winged helix' DNA-binding domain"/>
    <property type="match status" value="1"/>
</dbReference>
<accession>A0A7X3MXM3</accession>
<dbReference type="InterPro" id="IPR012318">
    <property type="entry name" value="HTH_CRP"/>
</dbReference>
<dbReference type="CDD" id="cd00038">
    <property type="entry name" value="CAP_ED"/>
    <property type="match status" value="1"/>
</dbReference>
<dbReference type="SUPFAM" id="SSF51206">
    <property type="entry name" value="cAMP-binding domain-like"/>
    <property type="match status" value="1"/>
</dbReference>
<dbReference type="Pfam" id="PF13545">
    <property type="entry name" value="HTH_Crp_2"/>
    <property type="match status" value="1"/>
</dbReference>
<dbReference type="EMBL" id="WURB01000073">
    <property type="protein sequence ID" value="MXQ14923.1"/>
    <property type="molecule type" value="Genomic_DNA"/>
</dbReference>
<dbReference type="InterPro" id="IPR000595">
    <property type="entry name" value="cNMP-bd_dom"/>
</dbReference>
<name>A0A7X3MXM3_9HYPH</name>
<dbReference type="PRINTS" id="PR00034">
    <property type="entry name" value="HTHCRP"/>
</dbReference>
<keyword evidence="3" id="KW-0804">Transcription</keyword>
<keyword evidence="2" id="KW-0238">DNA-binding</keyword>
<dbReference type="PANTHER" id="PTHR24567:SF74">
    <property type="entry name" value="HTH-TYPE TRANSCRIPTIONAL REGULATOR ARCR"/>
    <property type="match status" value="1"/>
</dbReference>
<evidence type="ECO:0000256" key="3">
    <source>
        <dbReference type="ARBA" id="ARBA00023163"/>
    </source>
</evidence>
<sequence length="254" mass="28046">MGLSHSRDRARRSAMRTILTGTHRANWLLGTLEPEDFAVLQPHLEVVSLPKSAVLYEAEDIISRTYFPQNAMVGLINIMEDGHLVEVASFGREGMFGLLSALVSREAFGRYKVQIPGLASRIPVSRIREAMSARPKLQRLVAGYTEALLAQTFQVASCNAVHTVEARCCNWILSTRDRVDEDLLPLTHADLAELLGVQRSTVSMVLRSLQTTGLISQQRGGIRIVDQAGLEGVACECYRKIRQSYAKVLPVTSA</sequence>
<keyword evidence="6" id="KW-1185">Reference proteome</keyword>
<evidence type="ECO:0000256" key="1">
    <source>
        <dbReference type="ARBA" id="ARBA00023015"/>
    </source>
</evidence>
<reference evidence="5 6" key="1">
    <citation type="submission" date="2019-12" db="EMBL/GenBank/DDBJ databases">
        <authorList>
            <person name="Yuan C.-G."/>
        </authorList>
    </citation>
    <scope>NUCLEOTIDE SEQUENCE [LARGE SCALE GENOMIC DNA]</scope>
    <source>
        <strain evidence="5 6">KCTC 23863</strain>
    </source>
</reference>
<reference evidence="5 6" key="2">
    <citation type="submission" date="2020-01" db="EMBL/GenBank/DDBJ databases">
        <title>Microvirga sp. nov., an arsenate reduction bacterium isolated from Tibet hotspring sediments.</title>
        <authorList>
            <person name="Xian W.-D."/>
            <person name="Li W.-J."/>
        </authorList>
    </citation>
    <scope>NUCLEOTIDE SEQUENCE [LARGE SCALE GENOMIC DNA]</scope>
    <source>
        <strain evidence="5 6">KCTC 23863</strain>
    </source>
</reference>
<proteinExistence type="predicted"/>
<dbReference type="InterPro" id="IPR018490">
    <property type="entry name" value="cNMP-bd_dom_sf"/>
</dbReference>
<evidence type="ECO:0000256" key="2">
    <source>
        <dbReference type="ARBA" id="ARBA00023125"/>
    </source>
</evidence>
<protein>
    <submittedName>
        <fullName evidence="5">Helix-turn-helix domain-containing protein</fullName>
    </submittedName>
</protein>
<dbReference type="Gene3D" id="1.10.10.10">
    <property type="entry name" value="Winged helix-like DNA-binding domain superfamily/Winged helix DNA-binding domain"/>
    <property type="match status" value="1"/>
</dbReference>
<gene>
    <name evidence="5" type="ORF">GR328_26520</name>
</gene>
<comment type="caution">
    <text evidence="5">The sequence shown here is derived from an EMBL/GenBank/DDBJ whole genome shotgun (WGS) entry which is preliminary data.</text>
</comment>
<evidence type="ECO:0000313" key="6">
    <source>
        <dbReference type="Proteomes" id="UP000436483"/>
    </source>
</evidence>
<dbReference type="Gene3D" id="2.60.120.10">
    <property type="entry name" value="Jelly Rolls"/>
    <property type="match status" value="1"/>
</dbReference>
<dbReference type="PANTHER" id="PTHR24567">
    <property type="entry name" value="CRP FAMILY TRANSCRIPTIONAL REGULATORY PROTEIN"/>
    <property type="match status" value="1"/>
</dbReference>
<dbReference type="InterPro" id="IPR014710">
    <property type="entry name" value="RmlC-like_jellyroll"/>
</dbReference>
<dbReference type="OrthoDB" id="7506088at2"/>
<dbReference type="PROSITE" id="PS51063">
    <property type="entry name" value="HTH_CRP_2"/>
    <property type="match status" value="1"/>
</dbReference>
<dbReference type="InterPro" id="IPR050397">
    <property type="entry name" value="Env_Response_Regulators"/>
</dbReference>
<evidence type="ECO:0000259" key="4">
    <source>
        <dbReference type="PROSITE" id="PS51063"/>
    </source>
</evidence>
<dbReference type="GO" id="GO:0003677">
    <property type="term" value="F:DNA binding"/>
    <property type="evidence" value="ECO:0007669"/>
    <property type="project" value="UniProtKB-KW"/>
</dbReference>
<keyword evidence="1" id="KW-0805">Transcription regulation</keyword>
<evidence type="ECO:0000313" key="5">
    <source>
        <dbReference type="EMBL" id="MXQ14923.1"/>
    </source>
</evidence>
<dbReference type="Proteomes" id="UP000436483">
    <property type="component" value="Unassembled WGS sequence"/>
</dbReference>
<dbReference type="SMART" id="SM00419">
    <property type="entry name" value="HTH_CRP"/>
    <property type="match status" value="1"/>
</dbReference>
<dbReference type="InterPro" id="IPR036388">
    <property type="entry name" value="WH-like_DNA-bd_sf"/>
</dbReference>
<dbReference type="AlphaFoldDB" id="A0A7X3MXM3"/>
<dbReference type="GO" id="GO:0005829">
    <property type="term" value="C:cytosol"/>
    <property type="evidence" value="ECO:0007669"/>
    <property type="project" value="TreeGrafter"/>
</dbReference>
<feature type="domain" description="HTH crp-type" evidence="4">
    <location>
        <begin position="162"/>
        <end position="228"/>
    </location>
</feature>
<dbReference type="InterPro" id="IPR036390">
    <property type="entry name" value="WH_DNA-bd_sf"/>
</dbReference>
<dbReference type="GO" id="GO:0003700">
    <property type="term" value="F:DNA-binding transcription factor activity"/>
    <property type="evidence" value="ECO:0007669"/>
    <property type="project" value="TreeGrafter"/>
</dbReference>